<feature type="compositionally biased region" description="Basic and acidic residues" evidence="1">
    <location>
        <begin position="86"/>
        <end position="125"/>
    </location>
</feature>
<feature type="compositionally biased region" description="Polar residues" evidence="1">
    <location>
        <begin position="219"/>
        <end position="232"/>
    </location>
</feature>
<organism evidence="3">
    <name type="scientific">Triticum aestivum</name>
    <name type="common">Wheat</name>
    <dbReference type="NCBI Taxonomy" id="4565"/>
    <lineage>
        <taxon>Eukaryota</taxon>
        <taxon>Viridiplantae</taxon>
        <taxon>Streptophyta</taxon>
        <taxon>Embryophyta</taxon>
        <taxon>Tracheophyta</taxon>
        <taxon>Spermatophyta</taxon>
        <taxon>Magnoliopsida</taxon>
        <taxon>Liliopsida</taxon>
        <taxon>Poales</taxon>
        <taxon>Poaceae</taxon>
        <taxon>BOP clade</taxon>
        <taxon>Pooideae</taxon>
        <taxon>Triticodae</taxon>
        <taxon>Triticeae</taxon>
        <taxon>Triticinae</taxon>
        <taxon>Triticum</taxon>
    </lineage>
</organism>
<keyword evidence="4" id="KW-1185">Reference proteome</keyword>
<feature type="compositionally biased region" description="Basic and acidic residues" evidence="1">
    <location>
        <begin position="136"/>
        <end position="155"/>
    </location>
</feature>
<dbReference type="Gramene" id="TraesCS5A03G0233600.4">
    <property type="protein sequence ID" value="TraesCS5A03G0233600.4.CDS"/>
    <property type="gene ID" value="TraesCS5A03G0233600"/>
</dbReference>
<name>A0A3B6KCU9_WHEAT</name>
<dbReference type="STRING" id="4565.A0A3B6KCU9"/>
<keyword evidence="2" id="KW-1133">Transmembrane helix</keyword>
<feature type="compositionally biased region" description="Basic and acidic residues" evidence="1">
    <location>
        <begin position="65"/>
        <end position="79"/>
    </location>
</feature>
<evidence type="ECO:0000256" key="2">
    <source>
        <dbReference type="SAM" id="Phobius"/>
    </source>
</evidence>
<reference evidence="3" key="1">
    <citation type="submission" date="2018-08" db="EMBL/GenBank/DDBJ databases">
        <authorList>
            <person name="Rossello M."/>
        </authorList>
    </citation>
    <scope>NUCLEOTIDE SEQUENCE [LARGE SCALE GENOMIC DNA]</scope>
    <source>
        <strain evidence="3">cv. Chinese Spring</strain>
    </source>
</reference>
<feature type="region of interest" description="Disordered" evidence="1">
    <location>
        <begin position="249"/>
        <end position="269"/>
    </location>
</feature>
<dbReference type="Proteomes" id="UP000019116">
    <property type="component" value="Chromosome 5A"/>
</dbReference>
<evidence type="ECO:0000313" key="3">
    <source>
        <dbReference type="EnsemblPlants" id="TraesCS5A02G091600.4"/>
    </source>
</evidence>
<dbReference type="PANTHER" id="PTHR15251:SF2">
    <property type="entry name" value="TESTIS-SPECIFIC BASIC PROTEIN Y 1-RELATED"/>
    <property type="match status" value="1"/>
</dbReference>
<feature type="compositionally biased region" description="Acidic residues" evidence="1">
    <location>
        <begin position="126"/>
        <end position="135"/>
    </location>
</feature>
<keyword evidence="2" id="KW-0472">Membrane</keyword>
<dbReference type="OrthoDB" id="692283at2759"/>
<proteinExistence type="predicted"/>
<feature type="region of interest" description="Disordered" evidence="1">
    <location>
        <begin position="1"/>
        <end position="27"/>
    </location>
</feature>
<protein>
    <submittedName>
        <fullName evidence="3">Uncharacterized protein</fullName>
    </submittedName>
</protein>
<evidence type="ECO:0000256" key="1">
    <source>
        <dbReference type="SAM" id="MobiDB-lite"/>
    </source>
</evidence>
<sequence length="370" mass="40089">MEVGSGRGRGDLCTAQESREEVAGRGGAMRTRVCARVGTPQGVGALLLVGGAIVGAAVVAWRRRGDGKGAKKDRRGKEEDVLDGGVVEKEQQKSDQSDENLGREDRVVEADGLDGKEAEELHEIPEQVDEIVADELDSKPTDKFDPNASKERVEVVNDTDSEDVNNPDQTKVKSCVENEITPNATEGVKNSDESALTINIPEVAHEEHIGQGHDDDQETASTQMTAHQSQISEQLKVDTMTETATMENVSKHEEQKPPAQEPVAPIDSPTFPSLPALFKPAEKKRPANTGWNETRMKLVQDGGSKKAAAKGVAVVTMVVELLQWPFLLSSSPLPLEPTSSCACIPLCERHDHVQMNLHHGWGAPYRLFSA</sequence>
<keyword evidence="2" id="KW-0812">Transmembrane</keyword>
<dbReference type="PANTHER" id="PTHR15251">
    <property type="entry name" value="TESTIS-SPECIFIC BASIC PROTEIN Y 1-RELATED"/>
    <property type="match status" value="1"/>
</dbReference>
<dbReference type="Gramene" id="TraesCS5A02G091600.4">
    <property type="protein sequence ID" value="TraesCS5A02G091600.4"/>
    <property type="gene ID" value="TraesCS5A02G091600"/>
</dbReference>
<feature type="region of interest" description="Disordered" evidence="1">
    <location>
        <begin position="65"/>
        <end position="193"/>
    </location>
</feature>
<feature type="transmembrane region" description="Helical" evidence="2">
    <location>
        <begin position="42"/>
        <end position="61"/>
    </location>
</feature>
<accession>A0A3B6KCU9</accession>
<dbReference type="EnsemblPlants" id="TraesCS5A02G091600.4">
    <property type="protein sequence ID" value="TraesCS5A02G091600.4"/>
    <property type="gene ID" value="TraesCS5A02G091600"/>
</dbReference>
<evidence type="ECO:0000313" key="4">
    <source>
        <dbReference type="Proteomes" id="UP000019116"/>
    </source>
</evidence>
<reference evidence="3" key="2">
    <citation type="submission" date="2018-10" db="UniProtKB">
        <authorList>
            <consortium name="EnsemblPlants"/>
        </authorList>
    </citation>
    <scope>IDENTIFICATION</scope>
</reference>
<dbReference type="AlphaFoldDB" id="A0A3B6KCU9"/>
<feature type="region of interest" description="Disordered" evidence="1">
    <location>
        <begin position="209"/>
        <end position="232"/>
    </location>
</feature>